<feature type="coiled-coil region" evidence="4">
    <location>
        <begin position="87"/>
        <end position="114"/>
    </location>
</feature>
<dbReference type="RefSeq" id="WP_084116690.1">
    <property type="nucleotide sequence ID" value="NZ_FWXH01000013.1"/>
</dbReference>
<gene>
    <name evidence="7" type="ORF">SAMN02745134_02892</name>
</gene>
<protein>
    <submittedName>
        <fullName evidence="7">ATPase components of ABC transporters with duplicated ATPase domains</fullName>
    </submittedName>
</protein>
<dbReference type="CDD" id="cd03221">
    <property type="entry name" value="ABCF_EF-3"/>
    <property type="match status" value="2"/>
</dbReference>
<evidence type="ECO:0000259" key="6">
    <source>
        <dbReference type="PROSITE" id="PS50893"/>
    </source>
</evidence>
<accession>A0A1W1XSS7</accession>
<dbReference type="Gene3D" id="3.40.50.300">
    <property type="entry name" value="P-loop containing nucleotide triphosphate hydrolases"/>
    <property type="match status" value="2"/>
</dbReference>
<dbReference type="SMART" id="SM00382">
    <property type="entry name" value="AAA"/>
    <property type="match status" value="2"/>
</dbReference>
<name>A0A1W1XSS7_9CLOT</name>
<evidence type="ECO:0000256" key="3">
    <source>
        <dbReference type="ARBA" id="ARBA00022840"/>
    </source>
</evidence>
<dbReference type="OrthoDB" id="9801441at2"/>
<dbReference type="PANTHER" id="PTHR42855">
    <property type="entry name" value="ABC TRANSPORTER ATP-BINDING SUBUNIT"/>
    <property type="match status" value="1"/>
</dbReference>
<keyword evidence="4" id="KW-0175">Coiled coil</keyword>
<dbReference type="GO" id="GO:0005524">
    <property type="term" value="F:ATP binding"/>
    <property type="evidence" value="ECO:0007669"/>
    <property type="project" value="UniProtKB-KW"/>
</dbReference>
<dbReference type="InterPro" id="IPR027417">
    <property type="entry name" value="P-loop_NTPase"/>
</dbReference>
<keyword evidence="1" id="KW-0677">Repeat</keyword>
<dbReference type="GO" id="GO:0003677">
    <property type="term" value="F:DNA binding"/>
    <property type="evidence" value="ECO:0007669"/>
    <property type="project" value="InterPro"/>
</dbReference>
<dbReference type="Pfam" id="PF12848">
    <property type="entry name" value="ABC_tran_Xtn"/>
    <property type="match status" value="1"/>
</dbReference>
<feature type="region of interest" description="Disordered" evidence="5">
    <location>
        <begin position="544"/>
        <end position="577"/>
    </location>
</feature>
<dbReference type="NCBIfam" id="NF000355">
    <property type="entry name" value="ribo_prot_ABC_F"/>
    <property type="match status" value="1"/>
</dbReference>
<organism evidence="7 8">
    <name type="scientific">Clostridium acidisoli DSM 12555</name>
    <dbReference type="NCBI Taxonomy" id="1121291"/>
    <lineage>
        <taxon>Bacteria</taxon>
        <taxon>Bacillati</taxon>
        <taxon>Bacillota</taxon>
        <taxon>Clostridia</taxon>
        <taxon>Eubacteriales</taxon>
        <taxon>Clostridiaceae</taxon>
        <taxon>Clostridium</taxon>
    </lineage>
</organism>
<evidence type="ECO:0000256" key="4">
    <source>
        <dbReference type="SAM" id="Coils"/>
    </source>
</evidence>
<dbReference type="PROSITE" id="PS50893">
    <property type="entry name" value="ABC_TRANSPORTER_2"/>
    <property type="match status" value="2"/>
</dbReference>
<keyword evidence="2" id="KW-0547">Nucleotide-binding</keyword>
<keyword evidence="3" id="KW-0067">ATP-binding</keyword>
<dbReference type="FunFam" id="3.40.50.300:FF:000011">
    <property type="entry name" value="Putative ABC transporter ATP-binding component"/>
    <property type="match status" value="1"/>
</dbReference>
<evidence type="ECO:0000313" key="7">
    <source>
        <dbReference type="EMBL" id="SMC26588.1"/>
    </source>
</evidence>
<dbReference type="EMBL" id="FWXH01000013">
    <property type="protein sequence ID" value="SMC26588.1"/>
    <property type="molecule type" value="Genomic_DNA"/>
</dbReference>
<proteinExistence type="predicted"/>
<dbReference type="SUPFAM" id="SSF52540">
    <property type="entry name" value="P-loop containing nucleoside triphosphate hydrolases"/>
    <property type="match status" value="2"/>
</dbReference>
<dbReference type="InterPro" id="IPR003593">
    <property type="entry name" value="AAA+_ATPase"/>
</dbReference>
<dbReference type="Pfam" id="PF00005">
    <property type="entry name" value="ABC_tran"/>
    <property type="match status" value="2"/>
</dbReference>
<reference evidence="7 8" key="1">
    <citation type="submission" date="2017-04" db="EMBL/GenBank/DDBJ databases">
        <authorList>
            <person name="Afonso C.L."/>
            <person name="Miller P.J."/>
            <person name="Scott M.A."/>
            <person name="Spackman E."/>
            <person name="Goraichik I."/>
            <person name="Dimitrov K.M."/>
            <person name="Suarez D.L."/>
            <person name="Swayne D.E."/>
        </authorList>
    </citation>
    <scope>NUCLEOTIDE SEQUENCE [LARGE SCALE GENOMIC DNA]</scope>
    <source>
        <strain evidence="7 8">DSM 12555</strain>
    </source>
</reference>
<dbReference type="AlphaFoldDB" id="A0A1W1XSS7"/>
<dbReference type="Pfam" id="PF16326">
    <property type="entry name" value="ABC_tran_CTD"/>
    <property type="match status" value="1"/>
</dbReference>
<dbReference type="InterPro" id="IPR032781">
    <property type="entry name" value="ABC_tran_Xtn"/>
</dbReference>
<dbReference type="InterPro" id="IPR032524">
    <property type="entry name" value="ABC_tran_C"/>
</dbReference>
<dbReference type="PANTHER" id="PTHR42855:SF2">
    <property type="entry name" value="DRUG RESISTANCE ABC TRANSPORTER,ATP-BINDING PROTEIN"/>
    <property type="match status" value="1"/>
</dbReference>
<dbReference type="GO" id="GO:0016887">
    <property type="term" value="F:ATP hydrolysis activity"/>
    <property type="evidence" value="ECO:0007669"/>
    <property type="project" value="InterPro"/>
</dbReference>
<dbReference type="FunFam" id="3.40.50.300:FF:000309">
    <property type="entry name" value="ABC transporter ATP-binding protein"/>
    <property type="match status" value="1"/>
</dbReference>
<feature type="domain" description="ABC transporter" evidence="6">
    <location>
        <begin position="333"/>
        <end position="545"/>
    </location>
</feature>
<dbReference type="InterPro" id="IPR051309">
    <property type="entry name" value="ABCF_ATPase"/>
</dbReference>
<dbReference type="InterPro" id="IPR017871">
    <property type="entry name" value="ABC_transporter-like_CS"/>
</dbReference>
<sequence>MIEISLSNVKKYYGANLILENVDFEVKTQERVGIVGINGCGKSTILKLIVQEEKVDGGNIAIRKGATIGYLKQIPDYEKSVKVKDVLNMAFEEINSIEEELRALEGKLNCLDEDELKKRLNKYSKLQEKFELLGGYNKVENFNKICMGLKFEDSFLEKTFEKTSGGEKTTVMLGKILLENPDILLLDEPTNHLDVYALDWLESYLENYKGTVIIVSHDRYFLDSVANKIIEIDKMASKTYLGNYSKYVKERDENLALQLQGYNENQKKIQSMEESIKRLRDWAKRGDNEKFIKRAASMEKRLEKMDKVDRPELEKKNMKLNIKVDGRSGEETIIAKDATKNFEDKVLFKNGDFLIKYGERVALIGANGAGKSTVIKILLEEEKLDSGEIKLGANAKVAYLPQNISFKDESITVLQCLREDINILEGKAREYLTKFMFFGESVFKKVSNLSGGEKTRLKLSKLLYEEVNLLILDEPTNHLDIQSIETLELALTNFLGTVFFISHDRYFINKIGDRIIALENKTFKTYLGNYDYYKLKKEEYEKNQNKKSADKKSLKKRQEVKRDYKDNKNENRKKDLENEISNLEKKIKYIDDQMNKFSLDYNKLDSLYKDKSNIQSNIDRLMEKWIEI</sequence>
<feature type="domain" description="ABC transporter" evidence="6">
    <location>
        <begin position="4"/>
        <end position="259"/>
    </location>
</feature>
<dbReference type="InterPro" id="IPR003439">
    <property type="entry name" value="ABC_transporter-like_ATP-bd"/>
</dbReference>
<dbReference type="PROSITE" id="PS00211">
    <property type="entry name" value="ABC_TRANSPORTER_1"/>
    <property type="match status" value="1"/>
</dbReference>
<evidence type="ECO:0000313" key="8">
    <source>
        <dbReference type="Proteomes" id="UP000192468"/>
    </source>
</evidence>
<evidence type="ECO:0000256" key="2">
    <source>
        <dbReference type="ARBA" id="ARBA00022741"/>
    </source>
</evidence>
<dbReference type="Proteomes" id="UP000192468">
    <property type="component" value="Unassembled WGS sequence"/>
</dbReference>
<evidence type="ECO:0000256" key="5">
    <source>
        <dbReference type="SAM" id="MobiDB-lite"/>
    </source>
</evidence>
<evidence type="ECO:0000256" key="1">
    <source>
        <dbReference type="ARBA" id="ARBA00022737"/>
    </source>
</evidence>
<dbReference type="STRING" id="1121291.SAMN02745134_02892"/>
<keyword evidence="8" id="KW-1185">Reference proteome</keyword>